<dbReference type="Proteomes" id="UP001193035">
    <property type="component" value="Unassembled WGS sequence"/>
</dbReference>
<keyword evidence="2" id="KW-0812">Transmembrane</keyword>
<keyword evidence="2" id="KW-1133">Transmembrane helix</keyword>
<dbReference type="InterPro" id="IPR036291">
    <property type="entry name" value="NAD(P)-bd_dom_sf"/>
</dbReference>
<dbReference type="InterPro" id="IPR006108">
    <property type="entry name" value="3HC_DH_C"/>
</dbReference>
<proteinExistence type="predicted"/>
<dbReference type="PANTHER" id="PTHR48075:SF5">
    <property type="entry name" value="3-HYDROXYBUTYRYL-COA DEHYDROGENASE"/>
    <property type="match status" value="1"/>
</dbReference>
<sequence length="296" mass="31429">MPDRAVTEAGRVGVVGAGTMGVGIAYVFAMAGFEVFVVEPGAKAAARAWAILKETAAGAVSRAKMTAERAEASLSHIRMIEGASELPDELDVVIETVPERRDLKMQVLAEIADRAPRLIATNTSAMSINDLAGAVRDPARFLGMHFFNPVWSLKLVEVVRGAKTSADSVERAQALASAIGKATAVVADSPGFATSRLDLVQALEAIRMVEEGVASPEDIDRAITIAYRHPVGPLRLSDMVGLDVRLDIARQLAGTIGPHFAPPRLLQDMVARGELGQKSGKGFYDWATETTNRNAG</sequence>
<feature type="transmembrane region" description="Helical" evidence="2">
    <location>
        <begin position="12"/>
        <end position="33"/>
    </location>
</feature>
<keyword evidence="6" id="KW-1185">Reference proteome</keyword>
<feature type="domain" description="3-hydroxyacyl-CoA dehydrogenase NAD binding" evidence="4">
    <location>
        <begin position="12"/>
        <end position="188"/>
    </location>
</feature>
<evidence type="ECO:0000313" key="5">
    <source>
        <dbReference type="EMBL" id="TMV05685.1"/>
    </source>
</evidence>
<protein>
    <submittedName>
        <fullName evidence="5">3-hydroxyacyl-CoA dehydrogenase family protein</fullName>
    </submittedName>
</protein>
<dbReference type="InterPro" id="IPR008927">
    <property type="entry name" value="6-PGluconate_DH-like_C_sf"/>
</dbReference>
<feature type="domain" description="3-hydroxyacyl-CoA dehydrogenase C-terminal" evidence="3">
    <location>
        <begin position="191"/>
        <end position="286"/>
    </location>
</feature>
<dbReference type="Pfam" id="PF00725">
    <property type="entry name" value="3HCDH"/>
    <property type="match status" value="1"/>
</dbReference>
<dbReference type="PIRSF" id="PIRSF000105">
    <property type="entry name" value="HCDH"/>
    <property type="match status" value="1"/>
</dbReference>
<name>A0ABY2WVD7_9RHOB</name>
<evidence type="ECO:0000259" key="3">
    <source>
        <dbReference type="Pfam" id="PF00725"/>
    </source>
</evidence>
<evidence type="ECO:0000313" key="6">
    <source>
        <dbReference type="Proteomes" id="UP001193035"/>
    </source>
</evidence>
<keyword evidence="1" id="KW-0560">Oxidoreductase</keyword>
<reference evidence="5 6" key="1">
    <citation type="submission" date="2019-05" db="EMBL/GenBank/DDBJ databases">
        <title>Ruegeria sp. nov., isolated from tidal flat.</title>
        <authorList>
            <person name="Kim W."/>
        </authorList>
    </citation>
    <scope>NUCLEOTIDE SEQUENCE [LARGE SCALE GENOMIC DNA]</scope>
    <source>
        <strain evidence="5 6">CAU 1488</strain>
    </source>
</reference>
<dbReference type="SUPFAM" id="SSF48179">
    <property type="entry name" value="6-phosphogluconate dehydrogenase C-terminal domain-like"/>
    <property type="match status" value="1"/>
</dbReference>
<comment type="caution">
    <text evidence="5">The sequence shown here is derived from an EMBL/GenBank/DDBJ whole genome shotgun (WGS) entry which is preliminary data.</text>
</comment>
<dbReference type="EMBL" id="VCPD01000006">
    <property type="protein sequence ID" value="TMV05685.1"/>
    <property type="molecule type" value="Genomic_DNA"/>
</dbReference>
<dbReference type="SUPFAM" id="SSF51735">
    <property type="entry name" value="NAD(P)-binding Rossmann-fold domains"/>
    <property type="match status" value="1"/>
</dbReference>
<dbReference type="PANTHER" id="PTHR48075">
    <property type="entry name" value="3-HYDROXYACYL-COA DEHYDROGENASE FAMILY PROTEIN"/>
    <property type="match status" value="1"/>
</dbReference>
<dbReference type="InterPro" id="IPR006176">
    <property type="entry name" value="3-OHacyl-CoA_DH_NAD-bd"/>
</dbReference>
<dbReference type="Gene3D" id="3.40.50.720">
    <property type="entry name" value="NAD(P)-binding Rossmann-like Domain"/>
    <property type="match status" value="1"/>
</dbReference>
<evidence type="ECO:0000256" key="1">
    <source>
        <dbReference type="ARBA" id="ARBA00023002"/>
    </source>
</evidence>
<dbReference type="Gene3D" id="1.10.1040.10">
    <property type="entry name" value="N-(1-d-carboxylethyl)-l-norvaline Dehydrogenase, domain 2"/>
    <property type="match status" value="1"/>
</dbReference>
<dbReference type="Pfam" id="PF02737">
    <property type="entry name" value="3HCDH_N"/>
    <property type="match status" value="1"/>
</dbReference>
<evidence type="ECO:0000259" key="4">
    <source>
        <dbReference type="Pfam" id="PF02737"/>
    </source>
</evidence>
<keyword evidence="2" id="KW-0472">Membrane</keyword>
<evidence type="ECO:0000256" key="2">
    <source>
        <dbReference type="SAM" id="Phobius"/>
    </source>
</evidence>
<accession>A0ABY2WVD7</accession>
<dbReference type="InterPro" id="IPR013328">
    <property type="entry name" value="6PGD_dom2"/>
</dbReference>
<dbReference type="InterPro" id="IPR022694">
    <property type="entry name" value="3-OHacyl-CoA_DH"/>
</dbReference>
<gene>
    <name evidence="5" type="ORF">FGK63_16735</name>
</gene>
<organism evidence="5 6">
    <name type="scientific">Ruegeria sediminis</name>
    <dbReference type="NCBI Taxonomy" id="2583820"/>
    <lineage>
        <taxon>Bacteria</taxon>
        <taxon>Pseudomonadati</taxon>
        <taxon>Pseudomonadota</taxon>
        <taxon>Alphaproteobacteria</taxon>
        <taxon>Rhodobacterales</taxon>
        <taxon>Roseobacteraceae</taxon>
        <taxon>Ruegeria</taxon>
    </lineage>
</organism>